<keyword evidence="3" id="KW-1185">Reference proteome</keyword>
<comment type="caution">
    <text evidence="2">The sequence shown here is derived from an EMBL/GenBank/DDBJ whole genome shotgun (WGS) entry which is preliminary data.</text>
</comment>
<dbReference type="Pfam" id="PF05551">
    <property type="entry name" value="zf-His_Me_endon"/>
    <property type="match status" value="1"/>
</dbReference>
<dbReference type="InterPro" id="IPR008704">
    <property type="entry name" value="Endonuclease_Zinc-binding_loop"/>
</dbReference>
<reference evidence="2 3" key="1">
    <citation type="submission" date="2017-06" db="EMBL/GenBank/DDBJ databases">
        <title>Comparative genomic analysis of Ambrosia Fusariam Clade fungi.</title>
        <authorList>
            <person name="Stajich J.E."/>
            <person name="Carrillo J."/>
            <person name="Kijimoto T."/>
            <person name="Eskalen A."/>
            <person name="O'Donnell K."/>
            <person name="Kasson M."/>
        </authorList>
    </citation>
    <scope>NUCLEOTIDE SEQUENCE [LARGE SCALE GENOMIC DNA]</scope>
    <source>
        <strain evidence="2 3">UCR1854</strain>
    </source>
</reference>
<dbReference type="Proteomes" id="UP000287124">
    <property type="component" value="Unassembled WGS sequence"/>
</dbReference>
<dbReference type="Gene3D" id="3.90.75.10">
    <property type="entry name" value="Homing Intron 3 (I-ppo) Encoded Endonuclease, Chain A"/>
    <property type="match status" value="1"/>
</dbReference>
<dbReference type="AlphaFoldDB" id="A0A430L3A6"/>
<dbReference type="InterPro" id="IPR044925">
    <property type="entry name" value="His-Me_finger_sf"/>
</dbReference>
<organism evidence="2 3">
    <name type="scientific">Fusarium euwallaceae</name>
    <dbReference type="NCBI Taxonomy" id="1147111"/>
    <lineage>
        <taxon>Eukaryota</taxon>
        <taxon>Fungi</taxon>
        <taxon>Dikarya</taxon>
        <taxon>Ascomycota</taxon>
        <taxon>Pezizomycotina</taxon>
        <taxon>Sordariomycetes</taxon>
        <taxon>Hypocreomycetidae</taxon>
        <taxon>Hypocreales</taxon>
        <taxon>Nectriaceae</taxon>
        <taxon>Fusarium</taxon>
        <taxon>Fusarium solani species complex</taxon>
    </lineage>
</organism>
<dbReference type="InterPro" id="IPR044930">
    <property type="entry name" value="Homing_endonuclease_His-Me"/>
</dbReference>
<dbReference type="GO" id="GO:0004519">
    <property type="term" value="F:endonuclease activity"/>
    <property type="evidence" value="ECO:0007669"/>
    <property type="project" value="InterPro"/>
</dbReference>
<sequence>MTWERLRNRYIDKSGKGYGPAIRTSASYLLCQKAPNRDRNGYVQIAPVVETRTRVRRGEPRKSKPLPQNGHRLAVVAWHPEEAKRHLLEDESHASHLCGNPLCIEPSHIHIEPKTANEARKGCRPFMTFDSRMF</sequence>
<accession>A0A430L3A6</accession>
<name>A0A430L3A6_9HYPO</name>
<feature type="domain" description="Zinc-binding loop region of homing endonuclease" evidence="1">
    <location>
        <begin position="36"/>
        <end position="124"/>
    </location>
</feature>
<evidence type="ECO:0000259" key="1">
    <source>
        <dbReference type="Pfam" id="PF05551"/>
    </source>
</evidence>
<dbReference type="EMBL" id="MIKF01000482">
    <property type="protein sequence ID" value="RTE70188.1"/>
    <property type="molecule type" value="Genomic_DNA"/>
</dbReference>
<evidence type="ECO:0000313" key="3">
    <source>
        <dbReference type="Proteomes" id="UP000287124"/>
    </source>
</evidence>
<evidence type="ECO:0000313" key="2">
    <source>
        <dbReference type="EMBL" id="RTE70188.1"/>
    </source>
</evidence>
<proteinExistence type="predicted"/>
<protein>
    <recommendedName>
        <fullName evidence="1">Zinc-binding loop region of homing endonuclease domain-containing protein</fullName>
    </recommendedName>
</protein>
<gene>
    <name evidence="2" type="ORF">BHE90_015413</name>
</gene>
<dbReference type="SUPFAM" id="SSF54060">
    <property type="entry name" value="His-Me finger endonucleases"/>
    <property type="match status" value="1"/>
</dbReference>